<dbReference type="PANTHER" id="PTHR43861:SF1">
    <property type="entry name" value="TRANS-ACONITATE 2-METHYLTRANSFERASE"/>
    <property type="match status" value="1"/>
</dbReference>
<feature type="domain" description="Methyltransferase type 11" evidence="1">
    <location>
        <begin position="40"/>
        <end position="130"/>
    </location>
</feature>
<dbReference type="STRING" id="1075417.SAMN05421823_107177"/>
<keyword evidence="2" id="KW-0489">Methyltransferase</keyword>
<dbReference type="InterPro" id="IPR029063">
    <property type="entry name" value="SAM-dependent_MTases_sf"/>
</dbReference>
<dbReference type="GO" id="GO:0008757">
    <property type="term" value="F:S-adenosylmethionine-dependent methyltransferase activity"/>
    <property type="evidence" value="ECO:0007669"/>
    <property type="project" value="InterPro"/>
</dbReference>
<dbReference type="InterPro" id="IPR013216">
    <property type="entry name" value="Methyltransf_11"/>
</dbReference>
<gene>
    <name evidence="2" type="ORF">SAMN05421823_107177</name>
</gene>
<evidence type="ECO:0000259" key="1">
    <source>
        <dbReference type="Pfam" id="PF08241"/>
    </source>
</evidence>
<dbReference type="OrthoDB" id="9789123at2"/>
<sequence length="256" mass="28738">MESKAAVWQPHLYNDKHAFVYHYGESLIDLLAPQPGERVLDLGCGSGQLTAQLAERGCEVVGIDSSADMIADAQAKFPHLRFLVADAANFQLAPKFDAIFSNAVLHWVTDYQNAIRCLWENLRPGGRIVVEFGGKGNVQTIVDQLRKSLAARGYAQQAALQQWYFPSIGEYTPLLEQQGFRVTLAQHYDRPTELADEEKGIQDWLSMFGIGFFRGVSPEDQEAIKAEVQEAVKPLCFQNGKWYADYKRLRIQAVKA</sequence>
<dbReference type="GO" id="GO:0032259">
    <property type="term" value="P:methylation"/>
    <property type="evidence" value="ECO:0007669"/>
    <property type="project" value="UniProtKB-KW"/>
</dbReference>
<dbReference type="Proteomes" id="UP000198510">
    <property type="component" value="Unassembled WGS sequence"/>
</dbReference>
<dbReference type="Pfam" id="PF08241">
    <property type="entry name" value="Methyltransf_11"/>
    <property type="match status" value="1"/>
</dbReference>
<name>A0A1G9LUY4_9BACT</name>
<dbReference type="PANTHER" id="PTHR43861">
    <property type="entry name" value="TRANS-ACONITATE 2-METHYLTRANSFERASE-RELATED"/>
    <property type="match status" value="1"/>
</dbReference>
<proteinExistence type="predicted"/>
<evidence type="ECO:0000313" key="3">
    <source>
        <dbReference type="Proteomes" id="UP000198510"/>
    </source>
</evidence>
<dbReference type="SUPFAM" id="SSF53335">
    <property type="entry name" value="S-adenosyl-L-methionine-dependent methyltransferases"/>
    <property type="match status" value="1"/>
</dbReference>
<dbReference type="EMBL" id="FNFO01000007">
    <property type="protein sequence ID" value="SDL65830.1"/>
    <property type="molecule type" value="Genomic_DNA"/>
</dbReference>
<dbReference type="CDD" id="cd02440">
    <property type="entry name" value="AdoMet_MTases"/>
    <property type="match status" value="1"/>
</dbReference>
<dbReference type="Gene3D" id="3.40.50.150">
    <property type="entry name" value="Vaccinia Virus protein VP39"/>
    <property type="match status" value="1"/>
</dbReference>
<keyword evidence="2" id="KW-0808">Transferase</keyword>
<dbReference type="AlphaFoldDB" id="A0A1G9LUY4"/>
<protein>
    <submittedName>
        <fullName evidence="2">Trans-aconitate methyltransferase</fullName>
    </submittedName>
</protein>
<reference evidence="2 3" key="1">
    <citation type="submission" date="2016-10" db="EMBL/GenBank/DDBJ databases">
        <authorList>
            <person name="de Groot N.N."/>
        </authorList>
    </citation>
    <scope>NUCLEOTIDE SEQUENCE [LARGE SCALE GENOMIC DNA]</scope>
    <source>
        <strain evidence="2 3">DSM 25186</strain>
    </source>
</reference>
<organism evidence="2 3">
    <name type="scientific">Catalinimonas alkaloidigena</name>
    <dbReference type="NCBI Taxonomy" id="1075417"/>
    <lineage>
        <taxon>Bacteria</taxon>
        <taxon>Pseudomonadati</taxon>
        <taxon>Bacteroidota</taxon>
        <taxon>Cytophagia</taxon>
        <taxon>Cytophagales</taxon>
        <taxon>Catalimonadaceae</taxon>
        <taxon>Catalinimonas</taxon>
    </lineage>
</organism>
<keyword evidence="3" id="KW-1185">Reference proteome</keyword>
<accession>A0A1G9LUY4</accession>
<dbReference type="RefSeq" id="WP_089684533.1">
    <property type="nucleotide sequence ID" value="NZ_FNFO01000007.1"/>
</dbReference>
<evidence type="ECO:0000313" key="2">
    <source>
        <dbReference type="EMBL" id="SDL65830.1"/>
    </source>
</evidence>